<comment type="caution">
    <text evidence="11">The sequence shown here is derived from an EMBL/GenBank/DDBJ whole genome shotgun (WGS) entry which is preliminary data.</text>
</comment>
<dbReference type="InterPro" id="IPR046342">
    <property type="entry name" value="CBS_dom_sf"/>
</dbReference>
<gene>
    <name evidence="11" type="ORF">NUKP37_02110</name>
</gene>
<dbReference type="SUPFAM" id="SSF56176">
    <property type="entry name" value="FAD-binding/transporter-associated domain-like"/>
    <property type="match status" value="1"/>
</dbReference>
<evidence type="ECO:0000256" key="2">
    <source>
        <dbReference type="ARBA" id="ARBA00022448"/>
    </source>
</evidence>
<evidence type="ECO:0000256" key="3">
    <source>
        <dbReference type="ARBA" id="ARBA00022737"/>
    </source>
</evidence>
<keyword evidence="4" id="KW-0460">Magnesium</keyword>
<dbReference type="NCBIfam" id="NF011675">
    <property type="entry name" value="PRK15094.1"/>
    <property type="match status" value="1"/>
</dbReference>
<keyword evidence="2" id="KW-0813">Transport</keyword>
<keyword evidence="6" id="KW-0170">Cobalt</keyword>
<evidence type="ECO:0000256" key="7">
    <source>
        <dbReference type="ARBA" id="ARBA00037273"/>
    </source>
</evidence>
<evidence type="ECO:0000256" key="5">
    <source>
        <dbReference type="ARBA" id="ARBA00023122"/>
    </source>
</evidence>
<dbReference type="GO" id="GO:0005886">
    <property type="term" value="C:plasma membrane"/>
    <property type="evidence" value="ECO:0007669"/>
    <property type="project" value="TreeGrafter"/>
</dbReference>
<organism evidence="11 12">
    <name type="scientific">Klebsiella variicola</name>
    <dbReference type="NCBI Taxonomy" id="244366"/>
    <lineage>
        <taxon>Bacteria</taxon>
        <taxon>Pseudomonadati</taxon>
        <taxon>Pseudomonadota</taxon>
        <taxon>Gammaproteobacteria</taxon>
        <taxon>Enterobacterales</taxon>
        <taxon>Enterobacteriaceae</taxon>
        <taxon>Klebsiella/Raoultella group</taxon>
        <taxon>Klebsiella</taxon>
        <taxon>Klebsiella pneumoniae complex</taxon>
    </lineage>
</organism>
<dbReference type="InterPro" id="IPR000644">
    <property type="entry name" value="CBS_dom"/>
</dbReference>
<dbReference type="Pfam" id="PF00571">
    <property type="entry name" value="CBS"/>
    <property type="match status" value="2"/>
</dbReference>
<dbReference type="InterPro" id="IPR016169">
    <property type="entry name" value="FAD-bd_PCMH_sub2"/>
</dbReference>
<evidence type="ECO:0000256" key="6">
    <source>
        <dbReference type="ARBA" id="ARBA00023285"/>
    </source>
</evidence>
<dbReference type="SMART" id="SM00116">
    <property type="entry name" value="CBS"/>
    <property type="match status" value="2"/>
</dbReference>
<evidence type="ECO:0000313" key="12">
    <source>
        <dbReference type="Proteomes" id="UP001060507"/>
    </source>
</evidence>
<dbReference type="InterPro" id="IPR036318">
    <property type="entry name" value="FAD-bd_PCMH-like_sf"/>
</dbReference>
<dbReference type="InterPro" id="IPR044751">
    <property type="entry name" value="Ion_transp-like_CBS"/>
</dbReference>
<dbReference type="PANTHER" id="PTHR22777:SF27">
    <property type="entry name" value="MAGNESIUM AND COBALT EFFLUX PROTEIN CORC"/>
    <property type="match status" value="1"/>
</dbReference>
<dbReference type="SMART" id="SM01091">
    <property type="entry name" value="CorC_HlyC"/>
    <property type="match status" value="1"/>
</dbReference>
<comment type="similarity">
    <text evidence="1">Belongs to the UPF0053 family.</text>
</comment>
<dbReference type="PANTHER" id="PTHR22777">
    <property type="entry name" value="HEMOLYSIN-RELATED"/>
    <property type="match status" value="1"/>
</dbReference>
<keyword evidence="5 9" id="KW-0129">CBS domain</keyword>
<dbReference type="Pfam" id="PF21917">
    <property type="entry name" value="NMB0537_N"/>
    <property type="match status" value="1"/>
</dbReference>
<evidence type="ECO:0000256" key="9">
    <source>
        <dbReference type="PROSITE-ProRule" id="PRU00703"/>
    </source>
</evidence>
<comment type="function">
    <text evidence="7">Plays a role in the transport of magnesium and cobalt ions.</text>
</comment>
<feature type="domain" description="CBS" evidence="10">
    <location>
        <begin position="177"/>
        <end position="237"/>
    </location>
</feature>
<proteinExistence type="inferred from homology"/>
<dbReference type="PROSITE" id="PS51371">
    <property type="entry name" value="CBS"/>
    <property type="match status" value="2"/>
</dbReference>
<dbReference type="Proteomes" id="UP001060507">
    <property type="component" value="Unassembled WGS sequence"/>
</dbReference>
<dbReference type="EMBL" id="BQTA01000001">
    <property type="protein sequence ID" value="GKJ85224.1"/>
    <property type="molecule type" value="Genomic_DNA"/>
</dbReference>
<dbReference type="AlphaFoldDB" id="A0A9P3P2Z0"/>
<dbReference type="CDD" id="cd04590">
    <property type="entry name" value="CBS_pair_CorC_HlyC_assoc"/>
    <property type="match status" value="1"/>
</dbReference>
<feature type="domain" description="CBS" evidence="10">
    <location>
        <begin position="115"/>
        <end position="175"/>
    </location>
</feature>
<keyword evidence="3" id="KW-0677">Repeat</keyword>
<dbReference type="FunFam" id="3.10.580.10:FF:000002">
    <property type="entry name" value="Magnesium/cobalt efflux protein CorC"/>
    <property type="match status" value="1"/>
</dbReference>
<evidence type="ECO:0000256" key="8">
    <source>
        <dbReference type="ARBA" id="ARBA00040729"/>
    </source>
</evidence>
<dbReference type="InterPro" id="IPR054115">
    <property type="entry name" value="CorC_N"/>
</dbReference>
<evidence type="ECO:0000256" key="1">
    <source>
        <dbReference type="ARBA" id="ARBA00006337"/>
    </source>
</evidence>
<name>A0A9P3P2Z0_KLEVA</name>
<dbReference type="SUPFAM" id="SSF54631">
    <property type="entry name" value="CBS-domain pair"/>
    <property type="match status" value="1"/>
</dbReference>
<evidence type="ECO:0000256" key="4">
    <source>
        <dbReference type="ARBA" id="ARBA00022842"/>
    </source>
</evidence>
<accession>A0A9P3P2Z0</accession>
<dbReference type="Pfam" id="PF03471">
    <property type="entry name" value="CorC_HlyC"/>
    <property type="match status" value="1"/>
</dbReference>
<evidence type="ECO:0000313" key="11">
    <source>
        <dbReference type="EMBL" id="GKJ85224.1"/>
    </source>
</evidence>
<protein>
    <recommendedName>
        <fullName evidence="8">Magnesium and cobalt efflux protein CorC</fullName>
    </recommendedName>
</protein>
<evidence type="ECO:0000259" key="10">
    <source>
        <dbReference type="PROSITE" id="PS51371"/>
    </source>
</evidence>
<dbReference type="InterPro" id="IPR005170">
    <property type="entry name" value="Transptr-assoc_dom"/>
</dbReference>
<sequence>MRRIRPLFLHFASLNVRQPMPSGAEFTRDERQLNQHENPNDAMSDDNSHSSDTVNSKKGFFSLLLSQLFHGEPKNRDELLALIRDSGQNDLIDEDTRDMLEGVMDIADQRVRDIMIPRSQMITLKRNQTLDECLDVIIESAHSRFPVISEDKDHIEGILMAKDLLPFMRSDAEAFSMEKVLRPAVVVPESKRVDRMLKEFRSQRYHMAIVIDEFGGVSGLVTIEDILELIVGEIEDEYDEEEDIDFRQLSRHTWTVRALASIEDFNDAFDTHFSDEEVDTIGGLVMQAFGHLPARGESIDIDGYQFKVAMADSRRIIQVHVKLPDDAPQPKLEE</sequence>
<dbReference type="GO" id="GO:0050660">
    <property type="term" value="F:flavin adenine dinucleotide binding"/>
    <property type="evidence" value="ECO:0007669"/>
    <property type="project" value="InterPro"/>
</dbReference>
<dbReference type="Gene3D" id="3.30.465.10">
    <property type="match status" value="1"/>
</dbReference>
<dbReference type="Gene3D" id="3.10.580.10">
    <property type="entry name" value="CBS-domain"/>
    <property type="match status" value="1"/>
</dbReference>
<dbReference type="FunFam" id="3.30.465.10:FF:000003">
    <property type="entry name" value="Magnesium and cobalt efflux protein corC"/>
    <property type="match status" value="1"/>
</dbReference>
<reference evidence="11" key="1">
    <citation type="journal article" date="2022" name="J. Appl. Microbiol.">
        <title>PCR-based ORF typing of Klebsiella pneumoniae for rapid identification of global clones and transmission events.</title>
        <authorList>
            <person name="Nonogaki R."/>
            <person name="Iijima A."/>
            <person name="Kawamura K."/>
            <person name="Kayama S."/>
            <person name="Sugai M."/>
            <person name="Yagi T."/>
            <person name="Arakawa Y."/>
            <person name="Doi Y."/>
            <person name="Suzuki M."/>
        </authorList>
    </citation>
    <scope>NUCLEOTIDE SEQUENCE</scope>
    <source>
        <strain evidence="11">NUKP-37</strain>
    </source>
</reference>